<dbReference type="EMBL" id="RBXN01000001">
    <property type="protein sequence ID" value="RKT61508.1"/>
    <property type="molecule type" value="Genomic_DNA"/>
</dbReference>
<sequence length="97" mass="11489">MEEYVSMKNKKVKQFFARAEGLMGRLDELGRVCRPALGSERYLTNQQLSELLHLSRRTLQDYRDGGILPFYRLEGKILYRESDIERILTVNYNKPFD</sequence>
<dbReference type="Pfam" id="PF12728">
    <property type="entry name" value="HTH_17"/>
    <property type="match status" value="1"/>
</dbReference>
<dbReference type="AlphaFoldDB" id="A0A495WNY5"/>
<dbReference type="PANTHER" id="PTHR34585:SF22">
    <property type="entry name" value="HELIX-TURN-HELIX DOMAIN-CONTAINING PROTEIN"/>
    <property type="match status" value="1"/>
</dbReference>
<name>A0A495WNY5_9BACT</name>
<proteinExistence type="predicted"/>
<dbReference type="PANTHER" id="PTHR34585">
    <property type="match status" value="1"/>
</dbReference>
<dbReference type="SUPFAM" id="SSF46955">
    <property type="entry name" value="Putative DNA-binding domain"/>
    <property type="match status" value="1"/>
</dbReference>
<dbReference type="RefSeq" id="WP_022601223.1">
    <property type="nucleotide sequence ID" value="NZ_KI440797.1"/>
</dbReference>
<dbReference type="Proteomes" id="UP000269493">
    <property type="component" value="Unassembled WGS sequence"/>
</dbReference>
<dbReference type="InterPro" id="IPR009061">
    <property type="entry name" value="DNA-bd_dom_put_sf"/>
</dbReference>
<dbReference type="Gene3D" id="1.10.1660.10">
    <property type="match status" value="1"/>
</dbReference>
<evidence type="ECO:0000259" key="1">
    <source>
        <dbReference type="Pfam" id="PF12728"/>
    </source>
</evidence>
<evidence type="ECO:0000313" key="2">
    <source>
        <dbReference type="EMBL" id="RKT61508.1"/>
    </source>
</evidence>
<protein>
    <submittedName>
        <fullName evidence="2">Helix-turn-helix protein</fullName>
    </submittedName>
</protein>
<organism evidence="2 3">
    <name type="scientific">Coprobacter fastidiosus NSB1 = JCM 33896</name>
    <dbReference type="NCBI Taxonomy" id="1349822"/>
    <lineage>
        <taxon>Bacteria</taxon>
        <taxon>Pseudomonadati</taxon>
        <taxon>Bacteroidota</taxon>
        <taxon>Bacteroidia</taxon>
        <taxon>Bacteroidales</taxon>
        <taxon>Barnesiellaceae</taxon>
        <taxon>Coprobacter</taxon>
    </lineage>
</organism>
<gene>
    <name evidence="2" type="ORF">BC742_0560</name>
</gene>
<accession>A0A495WNY5</accession>
<dbReference type="OrthoDB" id="769412at2"/>
<dbReference type="InterPro" id="IPR041657">
    <property type="entry name" value="HTH_17"/>
</dbReference>
<reference evidence="2 3" key="1">
    <citation type="submission" date="2018-10" db="EMBL/GenBank/DDBJ databases">
        <title>Genomic Encyclopedia of Archaeal and Bacterial Type Strains, Phase II (KMG-II): from individual species to whole genera.</title>
        <authorList>
            <person name="Goeker M."/>
        </authorList>
    </citation>
    <scope>NUCLEOTIDE SEQUENCE [LARGE SCALE GENOMIC DNA]</scope>
    <source>
        <strain evidence="2 3">NSB1</strain>
    </source>
</reference>
<feature type="domain" description="Helix-turn-helix" evidence="1">
    <location>
        <begin position="42"/>
        <end position="88"/>
    </location>
</feature>
<dbReference type="GeneID" id="92927706"/>
<keyword evidence="3" id="KW-1185">Reference proteome</keyword>
<comment type="caution">
    <text evidence="2">The sequence shown here is derived from an EMBL/GenBank/DDBJ whole genome shotgun (WGS) entry which is preliminary data.</text>
</comment>
<evidence type="ECO:0000313" key="3">
    <source>
        <dbReference type="Proteomes" id="UP000269493"/>
    </source>
</evidence>